<sequence>MVDIPPEIWLNIARFLSNEELMRCLSVNALFFNLAMDLKYKEIWLRTHWTADCTRMLRKLSHPFIAGRVQRLSLFIQSAEDVISPGVGQSNSWTRLHRYLKRIIRPSKLLGSRTRPRPSQIGNTNFADATSRFVKCAPNLSTIRDFGICAVFTPNSYDFGPIFTSIQTTFGAQLYILTLSGSGELYHALLESGPSFPQLKELRLDFYISLRDPPRPLTGDQVASLVNRLCLHLEVLVICSSTAEVSSVFTQLSPLPSLVLLDIDMALHNLQDTLGLQKFLLQASYTLQTLNITGITSDTTSDSYWSSWFSNCRANPKFFSELRTVNIDPTMLGTNISVLTDFIRHVSRTLQEFNLHQWPLSTFDANLVICALSQCTKLTALKLSLLTLTITEFDQLADALPNLQSLGLRVGNMLNHTQALESSSVFLQTLKDRSYADWKLEDLSIWQACCSVRGAEHNIMIAFSQSIPSLRSFFNAGHMDPPPSGY</sequence>
<gene>
    <name evidence="2" type="ORF">GALMADRAFT_210802</name>
</gene>
<dbReference type="OrthoDB" id="3039255at2759"/>
<dbReference type="SUPFAM" id="SSF52047">
    <property type="entry name" value="RNI-like"/>
    <property type="match status" value="1"/>
</dbReference>
<reference evidence="3" key="1">
    <citation type="journal article" date="2014" name="Proc. Natl. Acad. Sci. U.S.A.">
        <title>Extensive sampling of basidiomycete genomes demonstrates inadequacy of the white-rot/brown-rot paradigm for wood decay fungi.</title>
        <authorList>
            <person name="Riley R."/>
            <person name="Salamov A.A."/>
            <person name="Brown D.W."/>
            <person name="Nagy L.G."/>
            <person name="Floudas D."/>
            <person name="Held B.W."/>
            <person name="Levasseur A."/>
            <person name="Lombard V."/>
            <person name="Morin E."/>
            <person name="Otillar R."/>
            <person name="Lindquist E.A."/>
            <person name="Sun H."/>
            <person name="LaButti K.M."/>
            <person name="Schmutz J."/>
            <person name="Jabbour D."/>
            <person name="Luo H."/>
            <person name="Baker S.E."/>
            <person name="Pisabarro A.G."/>
            <person name="Walton J.D."/>
            <person name="Blanchette R.A."/>
            <person name="Henrissat B."/>
            <person name="Martin F."/>
            <person name="Cullen D."/>
            <person name="Hibbett D.S."/>
            <person name="Grigoriev I.V."/>
        </authorList>
    </citation>
    <scope>NUCLEOTIDE SEQUENCE [LARGE SCALE GENOMIC DNA]</scope>
    <source>
        <strain evidence="3">CBS 339.88</strain>
    </source>
</reference>
<dbReference type="EMBL" id="KL142379">
    <property type="protein sequence ID" value="KDR76122.1"/>
    <property type="molecule type" value="Genomic_DNA"/>
</dbReference>
<dbReference type="Proteomes" id="UP000027222">
    <property type="component" value="Unassembled WGS sequence"/>
</dbReference>
<evidence type="ECO:0000259" key="1">
    <source>
        <dbReference type="PROSITE" id="PS50181"/>
    </source>
</evidence>
<dbReference type="SUPFAM" id="SSF81383">
    <property type="entry name" value="F-box domain"/>
    <property type="match status" value="1"/>
</dbReference>
<keyword evidence="3" id="KW-1185">Reference proteome</keyword>
<dbReference type="STRING" id="685588.A0A067T1C2"/>
<dbReference type="InterPro" id="IPR036047">
    <property type="entry name" value="F-box-like_dom_sf"/>
</dbReference>
<feature type="domain" description="F-box" evidence="1">
    <location>
        <begin position="1"/>
        <end position="47"/>
    </location>
</feature>
<dbReference type="Gene3D" id="3.80.10.10">
    <property type="entry name" value="Ribonuclease Inhibitor"/>
    <property type="match status" value="1"/>
</dbReference>
<dbReference type="PROSITE" id="PS50181">
    <property type="entry name" value="FBOX"/>
    <property type="match status" value="1"/>
</dbReference>
<dbReference type="InterPro" id="IPR032675">
    <property type="entry name" value="LRR_dom_sf"/>
</dbReference>
<proteinExistence type="predicted"/>
<dbReference type="InterPro" id="IPR001810">
    <property type="entry name" value="F-box_dom"/>
</dbReference>
<dbReference type="HOGENOM" id="CLU_028894_1_0_1"/>
<protein>
    <recommendedName>
        <fullName evidence="1">F-box domain-containing protein</fullName>
    </recommendedName>
</protein>
<evidence type="ECO:0000313" key="3">
    <source>
        <dbReference type="Proteomes" id="UP000027222"/>
    </source>
</evidence>
<accession>A0A067T1C2</accession>
<evidence type="ECO:0000313" key="2">
    <source>
        <dbReference type="EMBL" id="KDR76122.1"/>
    </source>
</evidence>
<dbReference type="AlphaFoldDB" id="A0A067T1C2"/>
<organism evidence="2 3">
    <name type="scientific">Galerina marginata (strain CBS 339.88)</name>
    <dbReference type="NCBI Taxonomy" id="685588"/>
    <lineage>
        <taxon>Eukaryota</taxon>
        <taxon>Fungi</taxon>
        <taxon>Dikarya</taxon>
        <taxon>Basidiomycota</taxon>
        <taxon>Agaricomycotina</taxon>
        <taxon>Agaricomycetes</taxon>
        <taxon>Agaricomycetidae</taxon>
        <taxon>Agaricales</taxon>
        <taxon>Agaricineae</taxon>
        <taxon>Strophariaceae</taxon>
        <taxon>Galerina</taxon>
    </lineage>
</organism>
<name>A0A067T1C2_GALM3</name>